<reference evidence="2" key="1">
    <citation type="submission" date="2024-05" db="EMBL/GenBank/DDBJ databases">
        <title>Herbiconiux sp. A18JL235.</title>
        <authorList>
            <person name="Zhang G."/>
        </authorList>
    </citation>
    <scope>NUCLEOTIDE SEQUENCE</scope>
    <source>
        <strain evidence="2">A18JL235</strain>
    </source>
</reference>
<organism evidence="2">
    <name type="scientific">Herbiconiux sp. A18JL235</name>
    <dbReference type="NCBI Taxonomy" id="3152363"/>
    <lineage>
        <taxon>Bacteria</taxon>
        <taxon>Bacillati</taxon>
        <taxon>Actinomycetota</taxon>
        <taxon>Actinomycetes</taxon>
        <taxon>Micrococcales</taxon>
        <taxon>Microbacteriaceae</taxon>
        <taxon>Herbiconiux</taxon>
    </lineage>
</organism>
<name>A0AB39BDV0_9MICO</name>
<feature type="compositionally biased region" description="Basic residues" evidence="1">
    <location>
        <begin position="1"/>
        <end position="10"/>
    </location>
</feature>
<feature type="compositionally biased region" description="Polar residues" evidence="1">
    <location>
        <begin position="21"/>
        <end position="34"/>
    </location>
</feature>
<protein>
    <submittedName>
        <fullName evidence="2">Uncharacterized protein</fullName>
    </submittedName>
</protein>
<gene>
    <name evidence="2" type="ORF">ABFY20_15225</name>
</gene>
<feature type="compositionally biased region" description="Low complexity" evidence="1">
    <location>
        <begin position="44"/>
        <end position="59"/>
    </location>
</feature>
<dbReference type="AlphaFoldDB" id="A0AB39BDV0"/>
<evidence type="ECO:0000256" key="1">
    <source>
        <dbReference type="SAM" id="MobiDB-lite"/>
    </source>
</evidence>
<evidence type="ECO:0000313" key="2">
    <source>
        <dbReference type="EMBL" id="XDI04675.1"/>
    </source>
</evidence>
<dbReference type="EMBL" id="CP162511">
    <property type="protein sequence ID" value="XDI04675.1"/>
    <property type="molecule type" value="Genomic_DNA"/>
</dbReference>
<sequence>MQVKKTGRRRVSTDAVAGSDPTPQTAPPGSTTAPTRAAEDTDEAWGAAPAASPARASEGPNDDRLRRDVPPHW</sequence>
<feature type="compositionally biased region" description="Basic and acidic residues" evidence="1">
    <location>
        <begin position="61"/>
        <end position="73"/>
    </location>
</feature>
<feature type="region of interest" description="Disordered" evidence="1">
    <location>
        <begin position="1"/>
        <end position="73"/>
    </location>
</feature>
<accession>A0AB39BDV0</accession>
<proteinExistence type="predicted"/>
<dbReference type="RefSeq" id="WP_368497080.1">
    <property type="nucleotide sequence ID" value="NZ_CP162511.1"/>
</dbReference>